<dbReference type="AlphaFoldDB" id="K0PND8"/>
<sequence>MRTGAIDIEALKRDRDQLFAEAYARYQRGEHWWPDAEFEARVVKPEQETRFEADMWEPLVADYLDGKDRATTADIAAEALGLFGGNVNPAHGRRISAVMRVLGWEHRKTEGKRYWRKAA</sequence>
<gene>
    <name evidence="2" type="ORF">BN77_1010</name>
</gene>
<comment type="caution">
    <text evidence="2">The sequence shown here is derived from an EMBL/GenBank/DDBJ whole genome shotgun (WGS) entry which is preliminary data.</text>
</comment>
<dbReference type="Pfam" id="PF05272">
    <property type="entry name" value="VapE-like_dom"/>
    <property type="match status" value="1"/>
</dbReference>
<name>K0PND8_9HYPH</name>
<evidence type="ECO:0000259" key="1">
    <source>
        <dbReference type="Pfam" id="PF05272"/>
    </source>
</evidence>
<feature type="domain" description="Virulence-associated protein E-like" evidence="1">
    <location>
        <begin position="3"/>
        <end position="49"/>
    </location>
</feature>
<dbReference type="STRING" id="1211777.BN77_1010"/>
<evidence type="ECO:0000313" key="3">
    <source>
        <dbReference type="Proteomes" id="UP000009319"/>
    </source>
</evidence>
<dbReference type="HOGENOM" id="CLU_2059519_0_0_5"/>
<dbReference type="Proteomes" id="UP000009319">
    <property type="component" value="Unassembled WGS sequence"/>
</dbReference>
<accession>K0PND8</accession>
<organism evidence="2 3">
    <name type="scientific">Rhizobium mesoamericanum STM3625</name>
    <dbReference type="NCBI Taxonomy" id="1211777"/>
    <lineage>
        <taxon>Bacteria</taxon>
        <taxon>Pseudomonadati</taxon>
        <taxon>Pseudomonadota</taxon>
        <taxon>Alphaproteobacteria</taxon>
        <taxon>Hyphomicrobiales</taxon>
        <taxon>Rhizobiaceae</taxon>
        <taxon>Rhizobium/Agrobacterium group</taxon>
        <taxon>Rhizobium</taxon>
    </lineage>
</organism>
<dbReference type="PANTHER" id="PTHR34985:SF1">
    <property type="entry name" value="SLR0554 PROTEIN"/>
    <property type="match status" value="1"/>
</dbReference>
<proteinExistence type="predicted"/>
<dbReference type="eggNOG" id="COG5545">
    <property type="taxonomic scope" value="Bacteria"/>
</dbReference>
<keyword evidence="3" id="KW-1185">Reference proteome</keyword>
<dbReference type="InterPro" id="IPR007936">
    <property type="entry name" value="VapE-like_dom"/>
</dbReference>
<dbReference type="EMBL" id="CANI01000034">
    <property type="protein sequence ID" value="CCM78036.1"/>
    <property type="molecule type" value="Genomic_DNA"/>
</dbReference>
<dbReference type="PANTHER" id="PTHR34985">
    <property type="entry name" value="SLR0554 PROTEIN"/>
    <property type="match status" value="1"/>
</dbReference>
<protein>
    <recommendedName>
        <fullName evidence="1">Virulence-associated protein E-like domain-containing protein</fullName>
    </recommendedName>
</protein>
<evidence type="ECO:0000313" key="2">
    <source>
        <dbReference type="EMBL" id="CCM78036.1"/>
    </source>
</evidence>
<reference evidence="2 3" key="1">
    <citation type="journal article" date="2013" name="Genome Announc.">
        <title>Draft Genome Sequence of Rhizobium mesoamericanum STM3625, a Nitrogen-Fixing Symbiont of Mimosa pudica Isolated in French Guiana (South America).</title>
        <authorList>
            <person name="Moulin L."/>
            <person name="Mornico D."/>
            <person name="Melkonian R."/>
            <person name="Klonowska A."/>
        </authorList>
    </citation>
    <scope>NUCLEOTIDE SEQUENCE [LARGE SCALE GENOMIC DNA]</scope>
    <source>
        <strain evidence="2 3">STM3625</strain>
    </source>
</reference>